<keyword evidence="2" id="KW-1185">Reference proteome</keyword>
<dbReference type="PANTHER" id="PTHR36251:SF2">
    <property type="entry name" value="GIFSY-2 PROPHAGE HOST SPECIFICITY PROTEIN J, PHAGE LAMBDA"/>
    <property type="match status" value="1"/>
</dbReference>
<name>A0A9X4JFE2_ACTEU</name>
<gene>
    <name evidence="1" type="ORF">OQ257_11910</name>
</gene>
<evidence type="ECO:0000313" key="1">
    <source>
        <dbReference type="EMBL" id="MDE8035849.1"/>
    </source>
</evidence>
<protein>
    <submittedName>
        <fullName evidence="1">Uncharacterized protein</fullName>
    </submittedName>
</protein>
<reference evidence="1" key="2">
    <citation type="journal article" date="2023" name="Pathogens">
        <title>Pathological Features and Genomic Characterization of an Actinobacillus equuli subsp. equuli Bearing Unique Virulence-Associated Genes from an Adult Horse with Pleuropneumonia.</title>
        <authorList>
            <person name="Kamali M."/>
            <person name="Carossino M."/>
            <person name="Del Piero F."/>
            <person name="Peak L."/>
            <person name="Mitchell M.S."/>
            <person name="Willette J."/>
            <person name="Baker R."/>
            <person name="Li F."/>
            <person name="Kenez A."/>
            <person name="Balasuriya U.B.R."/>
            <person name="Go Y.Y."/>
        </authorList>
    </citation>
    <scope>NUCLEOTIDE SEQUENCE</scope>
    <source>
        <strain evidence="1">4524</strain>
    </source>
</reference>
<evidence type="ECO:0000313" key="2">
    <source>
        <dbReference type="Proteomes" id="UP001142444"/>
    </source>
</evidence>
<dbReference type="AlphaFoldDB" id="A0A9X4JFE2"/>
<reference evidence="1" key="1">
    <citation type="submission" date="2022-11" db="EMBL/GenBank/DDBJ databases">
        <authorList>
            <person name="Kamali M."/>
            <person name="Peak L."/>
            <person name="Go Y.Y."/>
            <person name="Balasuriya U.B.R."/>
            <person name="Carossino M."/>
        </authorList>
    </citation>
    <scope>NUCLEOTIDE SEQUENCE</scope>
    <source>
        <strain evidence="1">4524</strain>
    </source>
</reference>
<dbReference type="InterPro" id="IPR053171">
    <property type="entry name" value="Viral_Tip_Attach_Protein"/>
</dbReference>
<feature type="non-terminal residue" evidence="1">
    <location>
        <position position="124"/>
    </location>
</feature>
<dbReference type="Proteomes" id="UP001142444">
    <property type="component" value="Unassembled WGS sequence"/>
</dbReference>
<dbReference type="PANTHER" id="PTHR36251">
    <property type="entry name" value="FELS-1 PROPHAGE HOST SPECIFICITY PROTEIN-RELATED"/>
    <property type="match status" value="1"/>
</dbReference>
<sequence>MGGKSGGGGHTPYEAPDSLKSAQRLRAIGLISLGPIKGTVNKWKSTFFDNTPIQNESGIDDNDEASFNFKNTEIQFNLGTQDQLPLKGFEASEREVSVSTELKNTTPITRTVIDPDVTRIRLTL</sequence>
<organism evidence="1 2">
    <name type="scientific">Actinobacillus equuli subsp. equuli</name>
    <dbReference type="NCBI Taxonomy" id="202947"/>
    <lineage>
        <taxon>Bacteria</taxon>
        <taxon>Pseudomonadati</taxon>
        <taxon>Pseudomonadota</taxon>
        <taxon>Gammaproteobacteria</taxon>
        <taxon>Pasteurellales</taxon>
        <taxon>Pasteurellaceae</taxon>
        <taxon>Actinobacillus</taxon>
    </lineage>
</organism>
<comment type="caution">
    <text evidence="1">The sequence shown here is derived from an EMBL/GenBank/DDBJ whole genome shotgun (WGS) entry which is preliminary data.</text>
</comment>
<proteinExistence type="predicted"/>
<accession>A0A9X4JFE2</accession>
<dbReference type="EMBL" id="JAPHVQ010000071">
    <property type="protein sequence ID" value="MDE8035849.1"/>
    <property type="molecule type" value="Genomic_DNA"/>
</dbReference>